<reference evidence="2" key="1">
    <citation type="submission" date="2016-10" db="EMBL/GenBank/DDBJ databases">
        <authorList>
            <person name="Varghese N."/>
            <person name="Submissions S."/>
        </authorList>
    </citation>
    <scope>NUCLEOTIDE SEQUENCE [LARGE SCALE GENOMIC DNA]</scope>
    <source>
        <strain evidence="2">M1</strain>
    </source>
</reference>
<dbReference type="Proteomes" id="UP000198650">
    <property type="component" value="Unassembled WGS sequence"/>
</dbReference>
<evidence type="ECO:0000313" key="1">
    <source>
        <dbReference type="EMBL" id="SFA50051.1"/>
    </source>
</evidence>
<dbReference type="RefSeq" id="WP_090949912.1">
    <property type="nucleotide sequence ID" value="NZ_FOJS01000024.1"/>
</dbReference>
<accession>A0A1I0TE58</accession>
<name>A0A1I0TE58_9BACL</name>
<evidence type="ECO:0000313" key="2">
    <source>
        <dbReference type="Proteomes" id="UP000198650"/>
    </source>
</evidence>
<proteinExistence type="predicted"/>
<dbReference type="AlphaFoldDB" id="A0A1I0TE58"/>
<dbReference type="STRING" id="186116.SAMN05192569_10247"/>
<gene>
    <name evidence="1" type="ORF">SAMN05192569_10247</name>
</gene>
<dbReference type="OrthoDB" id="5540852at2"/>
<keyword evidence="2" id="KW-1185">Reference proteome</keyword>
<sequence>MKVQLRMGEWMITMGLVGLYRVFEYGLKNEIIDQQYRQSISIRPWGLELDVDVLPQLPKAYFLYLIDEYSVAKRDSEKLRLYMKQAEKEGQFPNALSAIKKTMTDTGKKVLKYFSHQPLAHALETLKQVKKPENFELLATCVDTFETALREPKINEKLTLNYFKAAILKAFFGQVSFLNVSKNNLDLQGHIQEFQKDYIAPVQYDLQFEHVLANAKSSEEIIAFLDNHKDYQPFKSLKRAWKNKTLEDIRYYVNNTVTKCLLLQNRLAFYNFEEMVFSPIGVAKNNAFNFNWNLEDHQPKPISSLAKLVLFFAPAGAAIYLKKEGFNDQGEYRTYAGFVQSDAAFSEILQKNNHFKQLKQQREPFDRIVSKLIQGVTKEAEYVADHLFFIEFSSDYDSKKTHLHYYHLPMYLAHYFKIYKGKLDYIQPYEYREHFVQYVLRGADPVIVIYPYLRYYIEKGYSHIGPYIAVRERNRIMQLKKGVKEMSSTDKRVYAVFRSGQEIRKALEQAAASKASEQYSASSNKKVNAVAYRLLNAAKAGNQKSFMDTLFRLHMSAEKPISPIFLNALHERDLDFATVANAFIAGLLSSGLQEEQEDVVS</sequence>
<dbReference type="EMBL" id="FOJS01000024">
    <property type="protein sequence ID" value="SFA50051.1"/>
    <property type="molecule type" value="Genomic_DNA"/>
</dbReference>
<protein>
    <submittedName>
        <fullName evidence="1">CRISPR-associated protein Cst1</fullName>
    </submittedName>
</protein>
<organism evidence="1 2">
    <name type="scientific">Parageobacillus thermantarcticus</name>
    <dbReference type="NCBI Taxonomy" id="186116"/>
    <lineage>
        <taxon>Bacteria</taxon>
        <taxon>Bacillati</taxon>
        <taxon>Bacillota</taxon>
        <taxon>Bacilli</taxon>
        <taxon>Bacillales</taxon>
        <taxon>Anoxybacillaceae</taxon>
        <taxon>Parageobacillus</taxon>
    </lineage>
</organism>